<reference evidence="3 4" key="1">
    <citation type="journal article" date="2019" name="Int. J. Syst. Evol. Microbiol.">
        <title>The Global Catalogue of Microorganisms (GCM) 10K type strain sequencing project: providing services to taxonomists for standard genome sequencing and annotation.</title>
        <authorList>
            <consortium name="The Broad Institute Genomics Platform"/>
            <consortium name="The Broad Institute Genome Sequencing Center for Infectious Disease"/>
            <person name="Wu L."/>
            <person name="Ma J."/>
        </authorList>
    </citation>
    <scope>NUCLEOTIDE SEQUENCE [LARGE SCALE GENOMIC DNA]</scope>
    <source>
        <strain evidence="3 4">CGMCC 1.12543</strain>
    </source>
</reference>
<keyword evidence="4" id="KW-1185">Reference proteome</keyword>
<proteinExistence type="predicted"/>
<evidence type="ECO:0000256" key="1">
    <source>
        <dbReference type="SAM" id="MobiDB-lite"/>
    </source>
</evidence>
<comment type="caution">
    <text evidence="3">The sequence shown here is derived from an EMBL/GenBank/DDBJ whole genome shotgun (WGS) entry which is preliminary data.</text>
</comment>
<dbReference type="AlphaFoldDB" id="A0ABD5RM87"/>
<dbReference type="EMBL" id="JBHSQH010000001">
    <property type="protein sequence ID" value="MFC5971646.1"/>
    <property type="molecule type" value="Genomic_DNA"/>
</dbReference>
<evidence type="ECO:0000313" key="3">
    <source>
        <dbReference type="EMBL" id="MFC5971646.1"/>
    </source>
</evidence>
<evidence type="ECO:0000313" key="4">
    <source>
        <dbReference type="Proteomes" id="UP001596099"/>
    </source>
</evidence>
<evidence type="ECO:0000259" key="2">
    <source>
        <dbReference type="Pfam" id="PF24035"/>
    </source>
</evidence>
<sequence>MGKGTDHEELTTTGEVGEPTSERIPPAEVLDLDYVYDALAHPRRRYLCYTLLEDTEWSLTDLATKVAAWETDIPEEAVDDHLRERVYVSLYHAQVPKLAEQGVVEFDEARETISAGANANSVLTALRSVSTVLDASQEDHARGNTNDEEP</sequence>
<accession>A0ABD5RM87</accession>
<protein>
    <recommendedName>
        <fullName evidence="2">DUF7344 domain-containing protein</fullName>
    </recommendedName>
</protein>
<dbReference type="Proteomes" id="UP001596099">
    <property type="component" value="Unassembled WGS sequence"/>
</dbReference>
<feature type="compositionally biased region" description="Basic and acidic residues" evidence="1">
    <location>
        <begin position="1"/>
        <end position="10"/>
    </location>
</feature>
<feature type="domain" description="DUF7344" evidence="2">
    <location>
        <begin position="36"/>
        <end position="113"/>
    </location>
</feature>
<name>A0ABD5RM87_9EURY</name>
<dbReference type="Pfam" id="PF24035">
    <property type="entry name" value="DUF7344"/>
    <property type="match status" value="1"/>
</dbReference>
<gene>
    <name evidence="3" type="ORF">ACFPYI_09915</name>
</gene>
<organism evidence="3 4">
    <name type="scientific">Halomarina salina</name>
    <dbReference type="NCBI Taxonomy" id="1872699"/>
    <lineage>
        <taxon>Archaea</taxon>
        <taxon>Methanobacteriati</taxon>
        <taxon>Methanobacteriota</taxon>
        <taxon>Stenosarchaea group</taxon>
        <taxon>Halobacteria</taxon>
        <taxon>Halobacteriales</taxon>
        <taxon>Natronomonadaceae</taxon>
        <taxon>Halomarina</taxon>
    </lineage>
</organism>
<dbReference type="InterPro" id="IPR055768">
    <property type="entry name" value="DUF7344"/>
</dbReference>
<dbReference type="RefSeq" id="WP_247414536.1">
    <property type="nucleotide sequence ID" value="NZ_JALLGW010000001.1"/>
</dbReference>
<feature type="region of interest" description="Disordered" evidence="1">
    <location>
        <begin position="1"/>
        <end position="24"/>
    </location>
</feature>